<evidence type="ECO:0000313" key="1">
    <source>
        <dbReference type="EMBL" id="RGP72136.1"/>
    </source>
</evidence>
<dbReference type="OrthoDB" id="1046782at2759"/>
<evidence type="ECO:0000313" key="2">
    <source>
        <dbReference type="Proteomes" id="UP000266234"/>
    </source>
</evidence>
<name>A0A395SIB6_9HYPO</name>
<dbReference type="AlphaFoldDB" id="A0A395SIB6"/>
<dbReference type="Proteomes" id="UP000266234">
    <property type="component" value="Unassembled WGS sequence"/>
</dbReference>
<organism evidence="1 2">
    <name type="scientific">Fusarium longipes</name>
    <dbReference type="NCBI Taxonomy" id="694270"/>
    <lineage>
        <taxon>Eukaryota</taxon>
        <taxon>Fungi</taxon>
        <taxon>Dikarya</taxon>
        <taxon>Ascomycota</taxon>
        <taxon>Pezizomycotina</taxon>
        <taxon>Sordariomycetes</taxon>
        <taxon>Hypocreomycetidae</taxon>
        <taxon>Hypocreales</taxon>
        <taxon>Nectriaceae</taxon>
        <taxon>Fusarium</taxon>
    </lineage>
</organism>
<proteinExistence type="predicted"/>
<comment type="caution">
    <text evidence="1">The sequence shown here is derived from an EMBL/GenBank/DDBJ whole genome shotgun (WGS) entry which is preliminary data.</text>
</comment>
<gene>
    <name evidence="1" type="ORF">FLONG3_6859</name>
</gene>
<sequence>MAPLNDIAITVKVPAKLYWKMIDSYDNSHNSNTTYTRSTTIHKSTELRIREFSKTVEESASDKIKKENISANAGLSWKILNINLSAGVDVTTNIRDSLSHINETEFTANYKEERTETTSYNIGPRDSVYLYQRVLSVAGVEILSDSFSTESHKKGKDEDTVDFLIDVDIRAIQYVKDINVAYGDQPSDAPEYRVRAYDNANDDLNSGFRGKYVWLVPVYTYNAKEACTSFDLVIQEDKVMGRDDLAKGAGGKNRYLVPVRDSRVSEKIVDAKLVRRDSSAPAQTLRQMLGQNWEGCDFDINNGRKKDWLYLGWKVMRS</sequence>
<accession>A0A395SIB6</accession>
<protein>
    <submittedName>
        <fullName evidence="1">Uncharacterized protein</fullName>
    </submittedName>
</protein>
<dbReference type="STRING" id="694270.A0A395SIB6"/>
<reference evidence="1 2" key="1">
    <citation type="journal article" date="2018" name="PLoS Pathog.">
        <title>Evolution of structural diversity of trichothecenes, a family of toxins produced by plant pathogenic and entomopathogenic fungi.</title>
        <authorList>
            <person name="Proctor R.H."/>
            <person name="McCormick S.P."/>
            <person name="Kim H.S."/>
            <person name="Cardoza R.E."/>
            <person name="Stanley A.M."/>
            <person name="Lindo L."/>
            <person name="Kelly A."/>
            <person name="Brown D.W."/>
            <person name="Lee T."/>
            <person name="Vaughan M.M."/>
            <person name="Alexander N.J."/>
            <person name="Busman M."/>
            <person name="Gutierrez S."/>
        </authorList>
    </citation>
    <scope>NUCLEOTIDE SEQUENCE [LARGE SCALE GENOMIC DNA]</scope>
    <source>
        <strain evidence="1 2">NRRL 20695</strain>
    </source>
</reference>
<dbReference type="EMBL" id="PXOG01000151">
    <property type="protein sequence ID" value="RGP72136.1"/>
    <property type="molecule type" value="Genomic_DNA"/>
</dbReference>
<keyword evidence="2" id="KW-1185">Reference proteome</keyword>